<dbReference type="GeneID" id="75179623"/>
<evidence type="ECO:0000256" key="2">
    <source>
        <dbReference type="ARBA" id="ARBA00008974"/>
    </source>
</evidence>
<reference evidence="6 7" key="1">
    <citation type="submission" date="2018-10" db="EMBL/GenBank/DDBJ databases">
        <title>Isolation of pseudouridimycin from Streptomyces albus DSM 40763.</title>
        <authorList>
            <person name="Rosenqvist P."/>
            <person name="Metsae-Ketelae M."/>
            <person name="Virta P."/>
        </authorList>
    </citation>
    <scope>NUCLEOTIDE SEQUENCE [LARGE SCALE GENOMIC DNA]</scope>
    <source>
        <strain evidence="6 7">DSM 40763</strain>
    </source>
</reference>
<dbReference type="PANTHER" id="PTHR30618:SF6">
    <property type="entry name" value="NCS1 FAMILY NUCLEOBASE:CATION SYMPORTER-1"/>
    <property type="match status" value="1"/>
</dbReference>
<organism evidence="6 7">
    <name type="scientific">Streptomyces albus</name>
    <dbReference type="NCBI Taxonomy" id="1888"/>
    <lineage>
        <taxon>Bacteria</taxon>
        <taxon>Bacillati</taxon>
        <taxon>Actinomycetota</taxon>
        <taxon>Actinomycetes</taxon>
        <taxon>Kitasatosporales</taxon>
        <taxon>Streptomycetaceae</taxon>
        <taxon>Streptomyces</taxon>
    </lineage>
</organism>
<sequence>MTAVDERASVDTSGTASSGLYTYDLAPTKKEGRRWGAYNVFTLWANDVHSLGNYAFAIGLFALGLNVWGILAAFALASVLLFLLLTLSGFMGHKTGVPFPVMSRIAFGVNGAKIPAGVRGAVAIAWFGIQTYLASSVLSTLLTAMFPSLRALDTNSVLGQSTLGWITFLALWALQVVIVSYGMQMIRRYMAFAAPTTLITMCALAAWMFFRADGSISWSHDTPLTGGAMWLQILQGAALWVVVYGTFVLNFCDFTRSAKSRGAIVRGNVIGIPVNMLFFAVIVAVLSGAQFKLDGRVITSPTDIVRTVPNMFLLAVASLALIALTVAVNLLANFVAPIYALVNFFPRTLNFRRAGLVSAVLGLVILPWNLYDNPVVVNYFLGGLGALLGPLFGVIMADYWLLRRARINVPDLYTEDAQGEYHYRRGYNPRAVAAFAPSAAAAVVIALVPAFGAVAGFSWFIGALLAAALYALIADRATPIRDVDGESIAVAAE</sequence>
<dbReference type="PANTHER" id="PTHR30618">
    <property type="entry name" value="NCS1 FAMILY PURINE/PYRIMIDINE TRANSPORTER"/>
    <property type="match status" value="1"/>
</dbReference>
<dbReference type="RefSeq" id="WP_037612247.1">
    <property type="nucleotide sequence ID" value="NZ_BNEJ01000025.1"/>
</dbReference>
<keyword evidence="5" id="KW-0472">Membrane</keyword>
<evidence type="ECO:0000313" key="7">
    <source>
        <dbReference type="Proteomes" id="UP000298111"/>
    </source>
</evidence>
<evidence type="ECO:0000256" key="3">
    <source>
        <dbReference type="ARBA" id="ARBA00022692"/>
    </source>
</evidence>
<keyword evidence="4" id="KW-1133">Transmembrane helix</keyword>
<dbReference type="Proteomes" id="UP000298111">
    <property type="component" value="Unassembled WGS sequence"/>
</dbReference>
<proteinExistence type="inferred from homology"/>
<protein>
    <submittedName>
        <fullName evidence="6">NCS1 family nucleobase:cation symporter-1</fullName>
    </submittedName>
</protein>
<dbReference type="EMBL" id="RCIY01000040">
    <property type="protein sequence ID" value="TGG86356.1"/>
    <property type="molecule type" value="Genomic_DNA"/>
</dbReference>
<comment type="subcellular location">
    <subcellularLocation>
        <location evidence="1">Membrane</location>
        <topology evidence="1">Multi-pass membrane protein</topology>
    </subcellularLocation>
</comment>
<evidence type="ECO:0000256" key="4">
    <source>
        <dbReference type="ARBA" id="ARBA00022989"/>
    </source>
</evidence>
<comment type="caution">
    <text evidence="6">The sequence shown here is derived from an EMBL/GenBank/DDBJ whole genome shotgun (WGS) entry which is preliminary data.</text>
</comment>
<dbReference type="Gene3D" id="1.10.4160.10">
    <property type="entry name" value="Hydantoin permease"/>
    <property type="match status" value="1"/>
</dbReference>
<evidence type="ECO:0000313" key="6">
    <source>
        <dbReference type="EMBL" id="TGG86356.1"/>
    </source>
</evidence>
<dbReference type="Pfam" id="PF02133">
    <property type="entry name" value="Transp_cyt_pur"/>
    <property type="match status" value="1"/>
</dbReference>
<evidence type="ECO:0000256" key="5">
    <source>
        <dbReference type="ARBA" id="ARBA00023136"/>
    </source>
</evidence>
<dbReference type="InterPro" id="IPR045225">
    <property type="entry name" value="Uracil/uridine/allantoin_perm"/>
</dbReference>
<dbReference type="CDD" id="cd11555">
    <property type="entry name" value="SLC-NCS1sbd_u1"/>
    <property type="match status" value="1"/>
</dbReference>
<dbReference type="AlphaFoldDB" id="A0A6C1C9P4"/>
<keyword evidence="3" id="KW-0812">Transmembrane</keyword>
<name>A0A6C1C9P4_9ACTN</name>
<dbReference type="GO" id="GO:0005886">
    <property type="term" value="C:plasma membrane"/>
    <property type="evidence" value="ECO:0007669"/>
    <property type="project" value="TreeGrafter"/>
</dbReference>
<dbReference type="GO" id="GO:0015205">
    <property type="term" value="F:nucleobase transmembrane transporter activity"/>
    <property type="evidence" value="ECO:0007669"/>
    <property type="project" value="TreeGrafter"/>
</dbReference>
<accession>A0A6C1C9P4</accession>
<gene>
    <name evidence="6" type="ORF">D8771_08370</name>
</gene>
<dbReference type="InterPro" id="IPR001248">
    <property type="entry name" value="Pur-cyt_permease"/>
</dbReference>
<comment type="similarity">
    <text evidence="2">Belongs to the purine-cytosine permease (2.A.39) family.</text>
</comment>
<evidence type="ECO:0000256" key="1">
    <source>
        <dbReference type="ARBA" id="ARBA00004141"/>
    </source>
</evidence>